<proteinExistence type="predicted"/>
<evidence type="ECO:0000313" key="2">
    <source>
        <dbReference type="Proteomes" id="UP000033881"/>
    </source>
</evidence>
<organism evidence="1 2">
    <name type="scientific">Candidatus Woesebacteria bacterium GW2011_GWB1_39_12</name>
    <dbReference type="NCBI Taxonomy" id="1618574"/>
    <lineage>
        <taxon>Bacteria</taxon>
        <taxon>Candidatus Woeseibacteriota</taxon>
    </lineage>
</organism>
<dbReference type="EMBL" id="LBWB01000034">
    <property type="protein sequence ID" value="KKQ98834.1"/>
    <property type="molecule type" value="Genomic_DNA"/>
</dbReference>
<dbReference type="STRING" id="1618574.UT24_C0034G0012"/>
<evidence type="ECO:0000313" key="1">
    <source>
        <dbReference type="EMBL" id="KKQ98834.1"/>
    </source>
</evidence>
<name>A0A0G0PL28_9BACT</name>
<protein>
    <submittedName>
        <fullName evidence="1">Uncharacterized protein</fullName>
    </submittedName>
</protein>
<comment type="caution">
    <text evidence="1">The sequence shown here is derived from an EMBL/GenBank/DDBJ whole genome shotgun (WGS) entry which is preliminary data.</text>
</comment>
<sequence length="442" mass="47161">MALVTLQNSKGQTVSVEEGGVIYNSYLTGSHANEGWKVVSAPIKETTPKATTPVSTPTSISSVSTQANSDLETFLKLLRSGLSEKQVKDLVVLYKSGKKLNSTDAKNLAYAFGESESAAQYHTNKTTSYVTGELSGDRSRAGKLPASVPSEYLVFAGLQAAPVTPTMTQDEIQAQKATLTSPDGKQKAVVIVGSGEAAQLQGLGWTLGDIGTTIVDPKAIIASLPASEQDAINNLAESIANNPAALALVTLTPDDIDRFIQEGIVSAKTELSPYYEEQKKLISQKYTQGLSDLAAQRDIETQIEAINRQKSKEAIQSDLESRGVTFSGEAAGTLGTESGLPPELTAQLEGKFQKEQKLISSTSAMRFGQQARDIGQTAETTLGSSNLPSSSLYSPTLGVRGSLEREQTTNEQLRGAELARSRVAREMMKNPDFAQSNILSYI</sequence>
<dbReference type="Proteomes" id="UP000033881">
    <property type="component" value="Unassembled WGS sequence"/>
</dbReference>
<dbReference type="AlphaFoldDB" id="A0A0G0PL28"/>
<gene>
    <name evidence="1" type="ORF">UT24_C0034G0012</name>
</gene>
<reference evidence="1 2" key="1">
    <citation type="journal article" date="2015" name="Nature">
        <title>rRNA introns, odd ribosomes, and small enigmatic genomes across a large radiation of phyla.</title>
        <authorList>
            <person name="Brown C.T."/>
            <person name="Hug L.A."/>
            <person name="Thomas B.C."/>
            <person name="Sharon I."/>
            <person name="Castelle C.J."/>
            <person name="Singh A."/>
            <person name="Wilkins M.J."/>
            <person name="Williams K.H."/>
            <person name="Banfield J.F."/>
        </authorList>
    </citation>
    <scope>NUCLEOTIDE SEQUENCE [LARGE SCALE GENOMIC DNA]</scope>
</reference>
<accession>A0A0G0PL28</accession>